<name>A0A5A9VZA7_9GAMM</name>
<evidence type="ECO:0000256" key="9">
    <source>
        <dbReference type="ARBA" id="ARBA00022842"/>
    </source>
</evidence>
<dbReference type="GO" id="GO:0008270">
    <property type="term" value="F:zinc ion binding"/>
    <property type="evidence" value="ECO:0007669"/>
    <property type="project" value="UniProtKB-UniRule"/>
</dbReference>
<dbReference type="Gene3D" id="1.20.50.20">
    <property type="entry name" value="DnaG, RNA polymerase domain, helical bundle"/>
    <property type="match status" value="1"/>
</dbReference>
<dbReference type="Pfam" id="PF13155">
    <property type="entry name" value="Toprim_2"/>
    <property type="match status" value="1"/>
</dbReference>
<evidence type="ECO:0000256" key="8">
    <source>
        <dbReference type="ARBA" id="ARBA00022833"/>
    </source>
</evidence>
<comment type="cofactor">
    <cofactor evidence="12 13 14">
        <name>Zn(2+)</name>
        <dbReference type="ChEBI" id="CHEBI:29105"/>
    </cofactor>
    <text evidence="12 13 14">Binds 1 zinc ion per monomer.</text>
</comment>
<dbReference type="Pfam" id="PF10410">
    <property type="entry name" value="DnaB_bind"/>
    <property type="match status" value="1"/>
</dbReference>
<dbReference type="FunFam" id="3.40.1360.10:FF:000002">
    <property type="entry name" value="DNA primase"/>
    <property type="match status" value="1"/>
</dbReference>
<dbReference type="RefSeq" id="WP_149391891.1">
    <property type="nucleotide sequence ID" value="NZ_SMRS01000013.1"/>
</dbReference>
<comment type="function">
    <text evidence="12 13">RNA polymerase that catalyzes the synthesis of short RNA molecules used as primers for DNA polymerase during DNA replication.</text>
</comment>
<comment type="caution">
    <text evidence="16">The sequence shown here is derived from an EMBL/GenBank/DDBJ whole genome shotgun (WGS) entry which is preliminary data.</text>
</comment>
<keyword evidence="9" id="KW-0460">Magnesium</keyword>
<comment type="similarity">
    <text evidence="12 13">Belongs to the DnaG primase family.</text>
</comment>
<dbReference type="InterPro" id="IPR034151">
    <property type="entry name" value="TOPRIM_DnaG_bac"/>
</dbReference>
<dbReference type="NCBIfam" id="TIGR01391">
    <property type="entry name" value="dnaG"/>
    <property type="match status" value="1"/>
</dbReference>
<dbReference type="InterPro" id="IPR037068">
    <property type="entry name" value="DNA_primase_core_N_sf"/>
</dbReference>
<dbReference type="Gene3D" id="3.90.580.10">
    <property type="entry name" value="Zinc finger, CHC2-type domain"/>
    <property type="match status" value="1"/>
</dbReference>
<dbReference type="SUPFAM" id="SSF117023">
    <property type="entry name" value="DNA primase DnaG, C-terminal domain"/>
    <property type="match status" value="1"/>
</dbReference>
<accession>A0A5A9VZA7</accession>
<keyword evidence="8 12" id="KW-0862">Zinc</keyword>
<dbReference type="FunFam" id="3.90.580.10:FF:000001">
    <property type="entry name" value="DNA primase"/>
    <property type="match status" value="1"/>
</dbReference>
<dbReference type="PANTHER" id="PTHR30313:SF2">
    <property type="entry name" value="DNA PRIMASE"/>
    <property type="match status" value="1"/>
</dbReference>
<dbReference type="EC" id="2.7.7.101" evidence="12"/>
<evidence type="ECO:0000259" key="15">
    <source>
        <dbReference type="PROSITE" id="PS50880"/>
    </source>
</evidence>
<dbReference type="GO" id="GO:0003899">
    <property type="term" value="F:DNA-directed RNA polymerase activity"/>
    <property type="evidence" value="ECO:0007669"/>
    <property type="project" value="UniProtKB-UniRule"/>
</dbReference>
<dbReference type="Pfam" id="PF08275">
    <property type="entry name" value="DNAG_N"/>
    <property type="match status" value="1"/>
</dbReference>
<dbReference type="InterPro" id="IPR013264">
    <property type="entry name" value="DNAG_N"/>
</dbReference>
<dbReference type="HAMAP" id="MF_00974">
    <property type="entry name" value="DNA_primase_DnaG"/>
    <property type="match status" value="1"/>
</dbReference>
<dbReference type="SMART" id="SM00766">
    <property type="entry name" value="DnaG_DnaB_bind"/>
    <property type="match status" value="1"/>
</dbReference>
<keyword evidence="5 12" id="KW-0235">DNA replication</keyword>
<dbReference type="GO" id="GO:1990077">
    <property type="term" value="C:primosome complex"/>
    <property type="evidence" value="ECO:0007669"/>
    <property type="project" value="UniProtKB-KW"/>
</dbReference>
<dbReference type="GO" id="GO:0006269">
    <property type="term" value="P:DNA replication, synthesis of primer"/>
    <property type="evidence" value="ECO:0007669"/>
    <property type="project" value="UniProtKB-UniRule"/>
</dbReference>
<dbReference type="CDD" id="cd03364">
    <property type="entry name" value="TOPRIM_DnaG_primases"/>
    <property type="match status" value="1"/>
</dbReference>
<keyword evidence="4 12" id="KW-0548">Nucleotidyltransferase</keyword>
<keyword evidence="7 12" id="KW-0863">Zinc-finger</keyword>
<organism evidence="16 17">
    <name type="scientific">Nitrincola tapanii</name>
    <dbReference type="NCBI Taxonomy" id="1708751"/>
    <lineage>
        <taxon>Bacteria</taxon>
        <taxon>Pseudomonadati</taxon>
        <taxon>Pseudomonadota</taxon>
        <taxon>Gammaproteobacteria</taxon>
        <taxon>Oceanospirillales</taxon>
        <taxon>Oceanospirillaceae</taxon>
        <taxon>Nitrincola</taxon>
    </lineage>
</organism>
<dbReference type="InterPro" id="IPR036977">
    <property type="entry name" value="DNA_primase_Znf_CHC2"/>
</dbReference>
<dbReference type="SMART" id="SM00493">
    <property type="entry name" value="TOPRIM"/>
    <property type="match status" value="1"/>
</dbReference>
<dbReference type="GO" id="GO:0005737">
    <property type="term" value="C:cytoplasm"/>
    <property type="evidence" value="ECO:0007669"/>
    <property type="project" value="TreeGrafter"/>
</dbReference>
<protein>
    <recommendedName>
        <fullName evidence="12 13">DNA primase</fullName>
        <ecNumber evidence="12">2.7.7.101</ecNumber>
    </recommendedName>
</protein>
<dbReference type="Gene3D" id="3.40.1360.10">
    <property type="match status" value="1"/>
</dbReference>
<feature type="zinc finger region" description="CHC2-type" evidence="12 14">
    <location>
        <begin position="40"/>
        <end position="64"/>
    </location>
</feature>
<keyword evidence="1 12" id="KW-0240">DNA-directed RNA polymerase</keyword>
<dbReference type="PANTHER" id="PTHR30313">
    <property type="entry name" value="DNA PRIMASE"/>
    <property type="match status" value="1"/>
</dbReference>
<keyword evidence="3 12" id="KW-0808">Transferase</keyword>
<keyword evidence="11 12" id="KW-0804">Transcription</keyword>
<evidence type="ECO:0000256" key="5">
    <source>
        <dbReference type="ARBA" id="ARBA00022705"/>
    </source>
</evidence>
<evidence type="ECO:0000256" key="12">
    <source>
        <dbReference type="HAMAP-Rule" id="MF_00974"/>
    </source>
</evidence>
<dbReference type="InterPro" id="IPR016136">
    <property type="entry name" value="DNA_helicase_N/primase_C"/>
</dbReference>
<evidence type="ECO:0000256" key="1">
    <source>
        <dbReference type="ARBA" id="ARBA00022478"/>
    </source>
</evidence>
<comment type="catalytic activity">
    <reaction evidence="12">
        <text>ssDNA + n NTP = ssDNA/pppN(pN)n-1 hybrid + (n-1) diphosphate.</text>
        <dbReference type="EC" id="2.7.7.101"/>
    </reaction>
</comment>
<evidence type="ECO:0000256" key="11">
    <source>
        <dbReference type="ARBA" id="ARBA00023163"/>
    </source>
</evidence>
<dbReference type="Proteomes" id="UP000325302">
    <property type="component" value="Unassembled WGS sequence"/>
</dbReference>
<keyword evidence="2 12" id="KW-0639">Primosome</keyword>
<dbReference type="SUPFAM" id="SSF56731">
    <property type="entry name" value="DNA primase core"/>
    <property type="match status" value="1"/>
</dbReference>
<dbReference type="SMART" id="SM00400">
    <property type="entry name" value="ZnF_CHCC"/>
    <property type="match status" value="1"/>
</dbReference>
<reference evidence="16 17" key="1">
    <citation type="submission" date="2019-03" db="EMBL/GenBank/DDBJ databases">
        <title>Nitrincola sp. nov. isolated from an Indian soda lake.</title>
        <authorList>
            <person name="Joshi A."/>
            <person name="Thite S.V."/>
            <person name="Joseph N."/>
            <person name="Dhotre D."/>
            <person name="Moorthy M."/>
            <person name="Shouche Y.S."/>
        </authorList>
    </citation>
    <scope>NUCLEOTIDE SEQUENCE [LARGE SCALE GENOMIC DNA]</scope>
    <source>
        <strain evidence="16 17">MEB193</strain>
    </source>
</reference>
<evidence type="ECO:0000256" key="14">
    <source>
        <dbReference type="PIRSR" id="PIRSR002811-1"/>
    </source>
</evidence>
<dbReference type="Gene3D" id="1.10.860.10">
    <property type="entry name" value="DNAb Helicase, Chain A"/>
    <property type="match status" value="1"/>
</dbReference>
<evidence type="ECO:0000256" key="3">
    <source>
        <dbReference type="ARBA" id="ARBA00022679"/>
    </source>
</evidence>
<comment type="subunit">
    <text evidence="12">Monomer. Interacts with DnaB.</text>
</comment>
<dbReference type="SUPFAM" id="SSF57783">
    <property type="entry name" value="Zinc beta-ribbon"/>
    <property type="match status" value="1"/>
</dbReference>
<feature type="domain" description="Toprim" evidence="15">
    <location>
        <begin position="262"/>
        <end position="344"/>
    </location>
</feature>
<dbReference type="InterPro" id="IPR006295">
    <property type="entry name" value="DNA_primase_DnaG"/>
</dbReference>
<evidence type="ECO:0000256" key="7">
    <source>
        <dbReference type="ARBA" id="ARBA00022771"/>
    </source>
</evidence>
<dbReference type="InterPro" id="IPR030846">
    <property type="entry name" value="DnaG_bac"/>
</dbReference>
<evidence type="ECO:0000256" key="4">
    <source>
        <dbReference type="ARBA" id="ARBA00022695"/>
    </source>
</evidence>
<dbReference type="AlphaFoldDB" id="A0A5A9VZA7"/>
<evidence type="ECO:0000256" key="13">
    <source>
        <dbReference type="PIRNR" id="PIRNR002811"/>
    </source>
</evidence>
<evidence type="ECO:0000256" key="6">
    <source>
        <dbReference type="ARBA" id="ARBA00022723"/>
    </source>
</evidence>
<dbReference type="EMBL" id="SMRS01000013">
    <property type="protein sequence ID" value="KAA0873564.1"/>
    <property type="molecule type" value="Genomic_DNA"/>
</dbReference>
<keyword evidence="17" id="KW-1185">Reference proteome</keyword>
<dbReference type="PROSITE" id="PS50880">
    <property type="entry name" value="TOPRIM"/>
    <property type="match status" value="1"/>
</dbReference>
<dbReference type="InterPro" id="IPR002694">
    <property type="entry name" value="Znf_CHC2"/>
</dbReference>
<comment type="domain">
    <text evidence="12">Contains an N-terminal zinc-binding domain, a central core domain that contains the primase activity, and a C-terminal DnaB-binding domain.</text>
</comment>
<dbReference type="InterPro" id="IPR050219">
    <property type="entry name" value="DnaG_primase"/>
</dbReference>
<proteinExistence type="inferred from homology"/>
<dbReference type="Pfam" id="PF08278">
    <property type="entry name" value="DnaG_DnaB_bind"/>
    <property type="match status" value="1"/>
</dbReference>
<dbReference type="OrthoDB" id="9803773at2"/>
<dbReference type="GO" id="GO:0003677">
    <property type="term" value="F:DNA binding"/>
    <property type="evidence" value="ECO:0007669"/>
    <property type="project" value="UniProtKB-KW"/>
</dbReference>
<evidence type="ECO:0000256" key="10">
    <source>
        <dbReference type="ARBA" id="ARBA00023125"/>
    </source>
</evidence>
<keyword evidence="10 12" id="KW-0238">DNA-binding</keyword>
<sequence>MAGRIPQQFIDDLLARINITDIVESRVKLKRSGKNYSGLCPFHKENSPSFSVSPDKQFYYCFGCGAGGNALGFLMEYERLSFPEAVEELAKIAGVEVPKETQHPLQPQREQQLKRQFDLLELAAQHFRQQLVTAAQNHPVKTYLQQRGISPQTADAFALGYAPAGWDHLLKQFSQAYQAKPETLESIGLVVHNPEKQRFYDRFRDRLMFPIRDMRGRVIAFGGRVLNDEKPKYLNSSETDTFNKSRELYGLYEARQHNSSLQRLLIVEGYMDVVGLAEHGIHWAVATLGTATNAQHLTRLFKLVPEVIFCFDGDSAGRKAAERALEISLPIIQDGYSIRFLFLPEGEDPDSLVKLEGKEAFEARTREALPLSEFFFRHYSAEADLNSLDGRARFASRALPAIQTIPALLLKEMMRDRICEITGLGAEQLQSFVQLQQAQEPIITKAATVSTPRAELNPQSHSLLRPAFSPVLSSHKQPDLVQRVISLLLHRPDLAQGLPEAESLGSLQEAHIDLLIELINYFRANPENSLGTLLVDWQYSPSLSQHLLLLNQIAHLAPIPAEANADAEIQDAFKRLLSRQQENRLDLLLKKARHTPLSSEEKALLNQLLQQKNSGV</sequence>
<evidence type="ECO:0000313" key="16">
    <source>
        <dbReference type="EMBL" id="KAA0873564.1"/>
    </source>
</evidence>
<keyword evidence="6 12" id="KW-0479">Metal-binding</keyword>
<dbReference type="InterPro" id="IPR019475">
    <property type="entry name" value="DNA_primase_DnaB-bd"/>
</dbReference>
<dbReference type="FunFam" id="3.90.980.10:FF:000001">
    <property type="entry name" value="DNA primase"/>
    <property type="match status" value="1"/>
</dbReference>
<evidence type="ECO:0000256" key="2">
    <source>
        <dbReference type="ARBA" id="ARBA00022515"/>
    </source>
</evidence>
<dbReference type="GO" id="GO:0000428">
    <property type="term" value="C:DNA-directed RNA polymerase complex"/>
    <property type="evidence" value="ECO:0007669"/>
    <property type="project" value="UniProtKB-KW"/>
</dbReference>
<gene>
    <name evidence="12" type="primary">dnaG</name>
    <name evidence="16" type="ORF">E1H14_12860</name>
</gene>
<dbReference type="InterPro" id="IPR006171">
    <property type="entry name" value="TOPRIM_dom"/>
</dbReference>
<dbReference type="PIRSF" id="PIRSF002811">
    <property type="entry name" value="DnaG"/>
    <property type="match status" value="1"/>
</dbReference>
<dbReference type="Gene3D" id="3.90.980.10">
    <property type="entry name" value="DNA primase, catalytic core, N-terminal domain"/>
    <property type="match status" value="1"/>
</dbReference>
<evidence type="ECO:0000313" key="17">
    <source>
        <dbReference type="Proteomes" id="UP000325302"/>
    </source>
</evidence>
<dbReference type="InterPro" id="IPR013173">
    <property type="entry name" value="DNA_primase_DnaG_DnaB-bd_dom"/>
</dbReference>
<dbReference type="Pfam" id="PF01807">
    <property type="entry name" value="Zn_ribbon_DnaG"/>
    <property type="match status" value="1"/>
</dbReference>